<accession>G9YDZ3</accession>
<dbReference type="Proteomes" id="UP000005959">
    <property type="component" value="Unassembled WGS sequence"/>
</dbReference>
<sequence length="41" mass="4532">MKNVVAMSAVWVASRLDALPEQGGCHHFFLPLLKRSLIAPQ</sequence>
<gene>
    <name evidence="1" type="ORF">HMPREF0454_04841</name>
</gene>
<dbReference type="PATRIC" id="fig|1002364.3.peg.4348"/>
<name>G9YDZ3_HAFAL</name>
<dbReference type="AlphaFoldDB" id="G9YDZ3"/>
<evidence type="ECO:0000313" key="1">
    <source>
        <dbReference type="EMBL" id="EHM37380.1"/>
    </source>
</evidence>
<evidence type="ECO:0000313" key="2">
    <source>
        <dbReference type="Proteomes" id="UP000005959"/>
    </source>
</evidence>
<dbReference type="HOGENOM" id="CLU_3270879_0_0_6"/>
<comment type="caution">
    <text evidence="1">The sequence shown here is derived from an EMBL/GenBank/DDBJ whole genome shotgun (WGS) entry which is preliminary data.</text>
</comment>
<reference evidence="1 2" key="1">
    <citation type="submission" date="2011-08" db="EMBL/GenBank/DDBJ databases">
        <authorList>
            <person name="Weinstock G."/>
            <person name="Sodergren E."/>
            <person name="Clifton S."/>
            <person name="Fulton L."/>
            <person name="Fulton B."/>
            <person name="Courtney L."/>
            <person name="Fronick C."/>
            <person name="Harrison M."/>
            <person name="Strong C."/>
            <person name="Farmer C."/>
            <person name="Delahaunty K."/>
            <person name="Markovic C."/>
            <person name="Hall O."/>
            <person name="Minx P."/>
            <person name="Tomlinson C."/>
            <person name="Mitreva M."/>
            <person name="Hou S."/>
            <person name="Chen J."/>
            <person name="Wollam A."/>
            <person name="Pepin K.H."/>
            <person name="Johnson M."/>
            <person name="Bhonagiri V."/>
            <person name="Zhang X."/>
            <person name="Suruliraj S."/>
            <person name="Warren W."/>
            <person name="Chinwalla A."/>
            <person name="Mardis E.R."/>
            <person name="Wilson R.K."/>
        </authorList>
    </citation>
    <scope>NUCLEOTIDE SEQUENCE [LARGE SCALE GENOMIC DNA]</scope>
    <source>
        <strain evidence="1 2">ATCC 51873</strain>
    </source>
</reference>
<protein>
    <submittedName>
        <fullName evidence="1">Uncharacterized protein</fullName>
    </submittedName>
</protein>
<dbReference type="EMBL" id="AGCI01000118">
    <property type="protein sequence ID" value="EHM37380.1"/>
    <property type="molecule type" value="Genomic_DNA"/>
</dbReference>
<organism evidence="1 2">
    <name type="scientific">Hafnia alvei ATCC 51873</name>
    <dbReference type="NCBI Taxonomy" id="1002364"/>
    <lineage>
        <taxon>Bacteria</taxon>
        <taxon>Pseudomonadati</taxon>
        <taxon>Pseudomonadota</taxon>
        <taxon>Gammaproteobacteria</taxon>
        <taxon>Enterobacterales</taxon>
        <taxon>Hafniaceae</taxon>
        <taxon>Hafnia</taxon>
    </lineage>
</organism>
<proteinExistence type="predicted"/>